<evidence type="ECO:0000256" key="10">
    <source>
        <dbReference type="SAM" id="MobiDB-lite"/>
    </source>
</evidence>
<feature type="region of interest" description="Disordered" evidence="10">
    <location>
        <begin position="1"/>
        <end position="23"/>
    </location>
</feature>
<keyword evidence="5 11" id="KW-0812">Transmembrane</keyword>
<evidence type="ECO:0000256" key="9">
    <source>
        <dbReference type="ARBA" id="ARBA00030917"/>
    </source>
</evidence>
<evidence type="ECO:0000256" key="6">
    <source>
        <dbReference type="ARBA" id="ARBA00022824"/>
    </source>
</evidence>
<feature type="region of interest" description="Disordered" evidence="10">
    <location>
        <begin position="295"/>
        <end position="326"/>
    </location>
</feature>
<sequence>MSPQTDVLSRDTNSVNSRRRNNTKCDPFEVVSNVRVNLRLFVSGGPLLTMHITEGGLRWIDQGGVARVLSVMSEEGLKPDKRTLDHLSKIAGDWLGMVKGVVGGACDEEGVANNNRGVAVVPDAKCLESAIHLQLRLGNGRAVEVLRRFGEEAGILSGSARYRLLALGCRTQHDSHSLLTQMKKEGVTPDTHTVGVLLRDAAGRLDYECLTALMKEMRHSRLEPDKSILRILAKVADGRVPKSPRMKLRFNGFKGYYTLWKKHYPQLESQKHSICHVTSHVVFWGAADTRTQRKLSAEESRTRAIGKRDAAQDEASRRGAIASREQPSRDTNYFGLVLRQRIYRFSAAFVYAELYTGGHGEKEKERERRMGKAWLYWRVMVVDMVTWSPLFLIMTLVSTYLISEAYRKIKISLKHRISLRREVAVSKEVLGDIAASGKKLNKAEKDERISWKKNEVADTEATTFSIFYNNALFLFLVLAFLYFMRSFPPLVYPPPVFTCPSHLNYMVATGGAGILLLLLSTGSNN</sequence>
<comment type="caution">
    <text evidence="12">The sequence shown here is derived from an EMBL/GenBank/DDBJ whole genome shotgun (WGS) entry which is preliminary data.</text>
</comment>
<organism evidence="12 13">
    <name type="scientific">Geodia barretti</name>
    <name type="common">Barrett's horny sponge</name>
    <dbReference type="NCBI Taxonomy" id="519541"/>
    <lineage>
        <taxon>Eukaryota</taxon>
        <taxon>Metazoa</taxon>
        <taxon>Porifera</taxon>
        <taxon>Demospongiae</taxon>
        <taxon>Heteroscleromorpha</taxon>
        <taxon>Tetractinellida</taxon>
        <taxon>Astrophorina</taxon>
        <taxon>Geodiidae</taxon>
        <taxon>Geodia</taxon>
    </lineage>
</organism>
<comment type="similarity">
    <text evidence="3">Belongs to the TRAP-gamma family.</text>
</comment>
<gene>
    <name evidence="12" type="ORF">GBAR_LOCUS24831</name>
</gene>
<keyword evidence="6" id="KW-0256">Endoplasmic reticulum</keyword>
<evidence type="ECO:0000256" key="3">
    <source>
        <dbReference type="ARBA" id="ARBA00007990"/>
    </source>
</evidence>
<proteinExistence type="inferred from homology"/>
<dbReference type="PANTHER" id="PTHR13399">
    <property type="entry name" value="TRANSLOCON-ASSOCIATED PROTEIN TRAP , GAMMA SUBUNIT"/>
    <property type="match status" value="1"/>
</dbReference>
<evidence type="ECO:0000256" key="2">
    <source>
        <dbReference type="ARBA" id="ARBA00004477"/>
    </source>
</evidence>
<evidence type="ECO:0000256" key="1">
    <source>
        <dbReference type="ARBA" id="ARBA00002838"/>
    </source>
</evidence>
<keyword evidence="8 11" id="KW-0472">Membrane</keyword>
<dbReference type="GO" id="GO:0006614">
    <property type="term" value="P:SRP-dependent cotranslational protein targeting to membrane"/>
    <property type="evidence" value="ECO:0007669"/>
    <property type="project" value="InterPro"/>
</dbReference>
<name>A0AA35TAN7_GEOBA</name>
<evidence type="ECO:0000313" key="13">
    <source>
        <dbReference type="Proteomes" id="UP001174909"/>
    </source>
</evidence>
<evidence type="ECO:0000256" key="11">
    <source>
        <dbReference type="SAM" id="Phobius"/>
    </source>
</evidence>
<evidence type="ECO:0000256" key="5">
    <source>
        <dbReference type="ARBA" id="ARBA00022692"/>
    </source>
</evidence>
<evidence type="ECO:0000256" key="8">
    <source>
        <dbReference type="ARBA" id="ARBA00023136"/>
    </source>
</evidence>
<feature type="transmembrane region" description="Helical" evidence="11">
    <location>
        <begin position="503"/>
        <end position="522"/>
    </location>
</feature>
<feature type="compositionally biased region" description="Basic and acidic residues" evidence="10">
    <location>
        <begin position="295"/>
        <end position="317"/>
    </location>
</feature>
<reference evidence="12" key="1">
    <citation type="submission" date="2023-03" db="EMBL/GenBank/DDBJ databases">
        <authorList>
            <person name="Steffen K."/>
            <person name="Cardenas P."/>
        </authorList>
    </citation>
    <scope>NUCLEOTIDE SEQUENCE</scope>
</reference>
<protein>
    <recommendedName>
        <fullName evidence="4">Translocon-associated protein subunit gamma</fullName>
    </recommendedName>
    <alternativeName>
        <fullName evidence="9">Signal sequence receptor subunit gamma</fullName>
    </alternativeName>
</protein>
<dbReference type="GO" id="GO:0005789">
    <property type="term" value="C:endoplasmic reticulum membrane"/>
    <property type="evidence" value="ECO:0007669"/>
    <property type="project" value="UniProtKB-SubCell"/>
</dbReference>
<dbReference type="Pfam" id="PF07074">
    <property type="entry name" value="TRAP-gamma"/>
    <property type="match status" value="1"/>
</dbReference>
<dbReference type="EMBL" id="CASHTH010003425">
    <property type="protein sequence ID" value="CAI8044835.1"/>
    <property type="molecule type" value="Genomic_DNA"/>
</dbReference>
<feature type="transmembrane region" description="Helical" evidence="11">
    <location>
        <begin position="374"/>
        <end position="402"/>
    </location>
</feature>
<feature type="transmembrane region" description="Helical" evidence="11">
    <location>
        <begin position="461"/>
        <end position="483"/>
    </location>
</feature>
<dbReference type="InterPro" id="IPR011990">
    <property type="entry name" value="TPR-like_helical_dom_sf"/>
</dbReference>
<dbReference type="Proteomes" id="UP001174909">
    <property type="component" value="Unassembled WGS sequence"/>
</dbReference>
<accession>A0AA35TAN7</accession>
<dbReference type="Gene3D" id="1.25.40.10">
    <property type="entry name" value="Tetratricopeptide repeat domain"/>
    <property type="match status" value="1"/>
</dbReference>
<comment type="subcellular location">
    <subcellularLocation>
        <location evidence="2">Endoplasmic reticulum membrane</location>
        <topology evidence="2">Multi-pass membrane protein</topology>
    </subcellularLocation>
</comment>
<dbReference type="InterPro" id="IPR009779">
    <property type="entry name" value="SSR3"/>
</dbReference>
<keyword evidence="13" id="KW-1185">Reference proteome</keyword>
<keyword evidence="7 11" id="KW-1133">Transmembrane helix</keyword>
<evidence type="ECO:0000256" key="4">
    <source>
        <dbReference type="ARBA" id="ARBA00022231"/>
    </source>
</evidence>
<dbReference type="AlphaFoldDB" id="A0AA35TAN7"/>
<evidence type="ECO:0000256" key="7">
    <source>
        <dbReference type="ARBA" id="ARBA00022989"/>
    </source>
</evidence>
<comment type="function">
    <text evidence="1">TRAP proteins are part of a complex whose function is to bind calcium to the ER membrane and thereby regulate the retention of ER resident proteins.</text>
</comment>
<dbReference type="PANTHER" id="PTHR13399:SF2">
    <property type="entry name" value="TRANSLOCON-ASSOCIATED PROTEIN SUBUNIT GAMMA"/>
    <property type="match status" value="1"/>
</dbReference>
<evidence type="ECO:0000313" key="12">
    <source>
        <dbReference type="EMBL" id="CAI8044835.1"/>
    </source>
</evidence>